<organism evidence="2 5">
    <name type="scientific">Synchytrium endobioticum</name>
    <dbReference type="NCBI Taxonomy" id="286115"/>
    <lineage>
        <taxon>Eukaryota</taxon>
        <taxon>Fungi</taxon>
        <taxon>Fungi incertae sedis</taxon>
        <taxon>Chytridiomycota</taxon>
        <taxon>Chytridiomycota incertae sedis</taxon>
        <taxon>Chytridiomycetes</taxon>
        <taxon>Synchytriales</taxon>
        <taxon>Synchytriaceae</taxon>
        <taxon>Synchytrium</taxon>
    </lineage>
</organism>
<evidence type="ECO:0000313" key="3">
    <source>
        <dbReference type="EMBL" id="TPX54977.1"/>
    </source>
</evidence>
<feature type="region of interest" description="Disordered" evidence="1">
    <location>
        <begin position="47"/>
        <end position="78"/>
    </location>
</feature>
<reference evidence="4 5" key="1">
    <citation type="journal article" date="2019" name="Sci. Rep.">
        <title>Comparative genomics of chytrid fungi reveal insights into the obligate biotrophic and pathogenic lifestyle of Synchytrium endobioticum.</title>
        <authorList>
            <person name="van de Vossenberg B.T.L.H."/>
            <person name="Warris S."/>
            <person name="Nguyen H.D.T."/>
            <person name="van Gent-Pelzer M.P.E."/>
            <person name="Joly D.L."/>
            <person name="van de Geest H.C."/>
            <person name="Bonants P.J.M."/>
            <person name="Smith D.S."/>
            <person name="Levesque C.A."/>
            <person name="van der Lee T.A.J."/>
        </authorList>
    </citation>
    <scope>NUCLEOTIDE SEQUENCE [LARGE SCALE GENOMIC DNA]</scope>
    <source>
        <strain evidence="2 5">LEV6574</strain>
        <strain evidence="3 4">MB42</strain>
    </source>
</reference>
<dbReference type="Proteomes" id="UP000317494">
    <property type="component" value="Unassembled WGS sequence"/>
</dbReference>
<sequence length="78" mass="8881">MRTPHPSPSVHALMMFSKSLRKTDEAIFATIVAGGRVRLRIRIERLSRRREKPRKSGPRVQAQILGLLGKQRKKPGQP</sequence>
<dbReference type="VEuPathDB" id="FungiDB:SeMB42_g00055"/>
<dbReference type="EMBL" id="QEAM01000079">
    <property type="protein sequence ID" value="TPX47362.1"/>
    <property type="molecule type" value="Genomic_DNA"/>
</dbReference>
<dbReference type="EMBL" id="QEAN01000001">
    <property type="protein sequence ID" value="TPX54977.1"/>
    <property type="molecule type" value="Genomic_DNA"/>
</dbReference>
<evidence type="ECO:0000256" key="1">
    <source>
        <dbReference type="SAM" id="MobiDB-lite"/>
    </source>
</evidence>
<keyword evidence="4" id="KW-1185">Reference proteome</keyword>
<dbReference type="Proteomes" id="UP000320475">
    <property type="component" value="Unassembled WGS sequence"/>
</dbReference>
<comment type="caution">
    <text evidence="2">The sequence shown here is derived from an EMBL/GenBank/DDBJ whole genome shotgun (WGS) entry which is preliminary data.</text>
</comment>
<feature type="compositionally biased region" description="Basic residues" evidence="1">
    <location>
        <begin position="47"/>
        <end position="57"/>
    </location>
</feature>
<name>A0A507D733_9FUNG</name>
<proteinExistence type="predicted"/>
<accession>A0A507D733</accession>
<evidence type="ECO:0000313" key="2">
    <source>
        <dbReference type="EMBL" id="TPX47362.1"/>
    </source>
</evidence>
<dbReference type="AlphaFoldDB" id="A0A507D733"/>
<evidence type="ECO:0000313" key="4">
    <source>
        <dbReference type="Proteomes" id="UP000317494"/>
    </source>
</evidence>
<gene>
    <name evidence="2" type="ORF">SeLEV6574_g02717</name>
    <name evidence="3" type="ORF">SeMB42_g00055</name>
</gene>
<protein>
    <submittedName>
        <fullName evidence="2">Uncharacterized protein</fullName>
    </submittedName>
</protein>
<evidence type="ECO:0000313" key="5">
    <source>
        <dbReference type="Proteomes" id="UP000320475"/>
    </source>
</evidence>